<organism evidence="18 19">
    <name type="scientific">Ehrlichia ruminantium</name>
    <name type="common">heartwater rickettsia</name>
    <name type="synonym">Cowdria ruminantium</name>
    <dbReference type="NCBI Taxonomy" id="779"/>
    <lineage>
        <taxon>Bacteria</taxon>
        <taxon>Pseudomonadati</taxon>
        <taxon>Pseudomonadota</taxon>
        <taxon>Alphaproteobacteria</taxon>
        <taxon>Rickettsiales</taxon>
        <taxon>Anaplasmataceae</taxon>
        <taxon>Ehrlichia</taxon>
    </lineage>
</organism>
<dbReference type="SMART" id="SM00535">
    <property type="entry name" value="RIBOc"/>
    <property type="match status" value="1"/>
</dbReference>
<gene>
    <name evidence="15" type="primary">rnc</name>
    <name evidence="18" type="ORF">EDL80_04545</name>
</gene>
<evidence type="ECO:0000256" key="10">
    <source>
        <dbReference type="ARBA" id="ARBA00022723"/>
    </source>
</evidence>
<dbReference type="NCBIfam" id="TIGR02191">
    <property type="entry name" value="RNaseIII"/>
    <property type="match status" value="1"/>
</dbReference>
<feature type="domain" description="DRBM" evidence="16">
    <location>
        <begin position="156"/>
        <end position="225"/>
    </location>
</feature>
<evidence type="ECO:0000256" key="1">
    <source>
        <dbReference type="ARBA" id="ARBA00000109"/>
    </source>
</evidence>
<dbReference type="GO" id="GO:0006397">
    <property type="term" value="P:mRNA processing"/>
    <property type="evidence" value="ECO:0007669"/>
    <property type="project" value="UniProtKB-UniRule"/>
</dbReference>
<dbReference type="HAMAP" id="MF_00104">
    <property type="entry name" value="RNase_III"/>
    <property type="match status" value="1"/>
</dbReference>
<feature type="binding site" evidence="15">
    <location>
        <position position="120"/>
    </location>
    <ligand>
        <name>Mg(2+)</name>
        <dbReference type="ChEBI" id="CHEBI:18420"/>
    </ligand>
</feature>
<dbReference type="InterPro" id="IPR000999">
    <property type="entry name" value="RNase_III_dom"/>
</dbReference>
<evidence type="ECO:0000256" key="5">
    <source>
        <dbReference type="ARBA" id="ARBA00022490"/>
    </source>
</evidence>
<dbReference type="GO" id="GO:0042802">
    <property type="term" value="F:identical protein binding"/>
    <property type="evidence" value="ECO:0007669"/>
    <property type="project" value="UniProtKB-ARBA"/>
</dbReference>
<keyword evidence="9 15" id="KW-0540">Nuclease</keyword>
<keyword evidence="14 15" id="KW-0694">RNA-binding</keyword>
<name>A0AAE6QDY6_EHRRU</name>
<comment type="cofactor">
    <cofactor evidence="15">
        <name>Mg(2+)</name>
        <dbReference type="ChEBI" id="CHEBI:18420"/>
    </cofactor>
</comment>
<dbReference type="GO" id="GO:0046872">
    <property type="term" value="F:metal ion binding"/>
    <property type="evidence" value="ECO:0007669"/>
    <property type="project" value="UniProtKB-KW"/>
</dbReference>
<keyword evidence="19" id="KW-1185">Reference proteome</keyword>
<dbReference type="InterPro" id="IPR036389">
    <property type="entry name" value="RNase_III_sf"/>
</dbReference>
<evidence type="ECO:0000256" key="9">
    <source>
        <dbReference type="ARBA" id="ARBA00022722"/>
    </source>
</evidence>
<comment type="catalytic activity">
    <reaction evidence="1 15">
        <text>Endonucleolytic cleavage to 5'-phosphomonoester.</text>
        <dbReference type="EC" id="3.1.26.3"/>
    </reaction>
</comment>
<comment type="subcellular location">
    <subcellularLocation>
        <location evidence="2 15">Cytoplasm</location>
    </subcellularLocation>
</comment>
<dbReference type="GO" id="GO:0019843">
    <property type="term" value="F:rRNA binding"/>
    <property type="evidence" value="ECO:0007669"/>
    <property type="project" value="UniProtKB-KW"/>
</dbReference>
<dbReference type="SMART" id="SM00358">
    <property type="entry name" value="DSRM"/>
    <property type="match status" value="1"/>
</dbReference>
<comment type="similarity">
    <text evidence="3">Belongs to the ribonuclease III family.</text>
</comment>
<evidence type="ECO:0000259" key="16">
    <source>
        <dbReference type="PROSITE" id="PS50137"/>
    </source>
</evidence>
<dbReference type="Gene3D" id="1.10.1520.10">
    <property type="entry name" value="Ribonuclease III domain"/>
    <property type="match status" value="1"/>
</dbReference>
<dbReference type="PANTHER" id="PTHR11207">
    <property type="entry name" value="RIBONUCLEASE III"/>
    <property type="match status" value="1"/>
</dbReference>
<comment type="function">
    <text evidence="15">Digests double-stranded RNA. Involved in the processing of primary rRNA transcript to yield the immediate precursors to the large and small rRNAs (23S and 16S). Processes some mRNAs, and tRNAs when they are encoded in the rRNA operon. Processes pre-crRNA and tracrRNA of type II CRISPR loci if present in the organism.</text>
</comment>
<accession>A0AAE6QDY6</accession>
<dbReference type="EMBL" id="CP033455">
    <property type="protein sequence ID" value="QGR03800.1"/>
    <property type="molecule type" value="Genomic_DNA"/>
</dbReference>
<evidence type="ECO:0000256" key="3">
    <source>
        <dbReference type="ARBA" id="ARBA00010183"/>
    </source>
</evidence>
<keyword evidence="6 15" id="KW-0698">rRNA processing</keyword>
<keyword evidence="13 15" id="KW-0460">Magnesium</keyword>
<keyword evidence="5 15" id="KW-0963">Cytoplasm</keyword>
<sequence length="228" mass="25177">MTTNNISEIIGYSFKNTQLLNEALTHPSVSSSKDSMNFNYERLEFLGDAVLNLVISEMLFNIFPKDTEGNLAKKKTALVCGTKLVEVAQSINLGTFIIMSDGERTCGGANNSSNLENALEALIGAIYLDGGLKAAKNFIFLFWKNSAKHMKVPPQDAKTILQEWAQSKGLLAPSYHIVNKSGPDHNPIFTVEVRMHSYETLQATGNNKKIAEQKAASLMLEKINYKTK</sequence>
<dbReference type="PROSITE" id="PS50142">
    <property type="entry name" value="RNASE_3_2"/>
    <property type="match status" value="1"/>
</dbReference>
<dbReference type="InterPro" id="IPR011907">
    <property type="entry name" value="RNase_III"/>
</dbReference>
<evidence type="ECO:0000256" key="8">
    <source>
        <dbReference type="ARBA" id="ARBA00022694"/>
    </source>
</evidence>
<dbReference type="PROSITE" id="PS00517">
    <property type="entry name" value="RNASE_3_1"/>
    <property type="match status" value="1"/>
</dbReference>
<evidence type="ECO:0000313" key="18">
    <source>
        <dbReference type="EMBL" id="QGR03800.1"/>
    </source>
</evidence>
<keyword evidence="8 15" id="KW-0819">tRNA processing</keyword>
<dbReference type="GO" id="GO:0004525">
    <property type="term" value="F:ribonuclease III activity"/>
    <property type="evidence" value="ECO:0007669"/>
    <property type="project" value="UniProtKB-UniRule"/>
</dbReference>
<dbReference type="Pfam" id="PF00035">
    <property type="entry name" value="dsrm"/>
    <property type="match status" value="1"/>
</dbReference>
<evidence type="ECO:0000256" key="13">
    <source>
        <dbReference type="ARBA" id="ARBA00022842"/>
    </source>
</evidence>
<dbReference type="Gene3D" id="3.30.160.20">
    <property type="match status" value="1"/>
</dbReference>
<evidence type="ECO:0000256" key="14">
    <source>
        <dbReference type="ARBA" id="ARBA00022884"/>
    </source>
</evidence>
<dbReference type="PROSITE" id="PS50137">
    <property type="entry name" value="DS_RBD"/>
    <property type="match status" value="1"/>
</dbReference>
<dbReference type="FunFam" id="3.30.160.20:FF:000003">
    <property type="entry name" value="Ribonuclease 3"/>
    <property type="match status" value="1"/>
</dbReference>
<dbReference type="SUPFAM" id="SSF54768">
    <property type="entry name" value="dsRNA-binding domain-like"/>
    <property type="match status" value="1"/>
</dbReference>
<dbReference type="GO" id="GO:0006364">
    <property type="term" value="P:rRNA processing"/>
    <property type="evidence" value="ECO:0007669"/>
    <property type="project" value="UniProtKB-UniRule"/>
</dbReference>
<reference evidence="18 19" key="1">
    <citation type="submission" date="2018-10" db="EMBL/GenBank/DDBJ databases">
        <title>Propagation and draft genome sequences of three atypical Erhlichia ruminantium isolates.</title>
        <authorList>
            <person name="Liebenberg J."/>
            <person name="Steyn H."/>
            <person name="Josemans A."/>
            <person name="Zweygarth E."/>
        </authorList>
    </citation>
    <scope>NUCLEOTIDE SEQUENCE [LARGE SCALE GENOMIC DNA]</scope>
    <source>
        <strain evidence="18 19">Omatjenne</strain>
    </source>
</reference>
<feature type="active site" evidence="15">
    <location>
        <position position="120"/>
    </location>
</feature>
<keyword evidence="15" id="KW-0699">rRNA-binding</keyword>
<keyword evidence="10 15" id="KW-0479">Metal-binding</keyword>
<evidence type="ECO:0000256" key="6">
    <source>
        <dbReference type="ARBA" id="ARBA00022552"/>
    </source>
</evidence>
<dbReference type="Proteomes" id="UP000422822">
    <property type="component" value="Chromosome"/>
</dbReference>
<feature type="active site" evidence="15">
    <location>
        <position position="48"/>
    </location>
</feature>
<feature type="domain" description="RNase III" evidence="17">
    <location>
        <begin position="3"/>
        <end position="131"/>
    </location>
</feature>
<evidence type="ECO:0000259" key="17">
    <source>
        <dbReference type="PROSITE" id="PS50142"/>
    </source>
</evidence>
<evidence type="ECO:0000256" key="7">
    <source>
        <dbReference type="ARBA" id="ARBA00022664"/>
    </source>
</evidence>
<evidence type="ECO:0000256" key="11">
    <source>
        <dbReference type="ARBA" id="ARBA00022759"/>
    </source>
</evidence>
<dbReference type="GO" id="GO:0010468">
    <property type="term" value="P:regulation of gene expression"/>
    <property type="evidence" value="ECO:0007669"/>
    <property type="project" value="TreeGrafter"/>
</dbReference>
<keyword evidence="12 15" id="KW-0378">Hydrolase</keyword>
<evidence type="ECO:0000256" key="12">
    <source>
        <dbReference type="ARBA" id="ARBA00022801"/>
    </source>
</evidence>
<dbReference type="CDD" id="cd10845">
    <property type="entry name" value="DSRM_RNAse_III_family"/>
    <property type="match status" value="1"/>
</dbReference>
<evidence type="ECO:0000313" key="19">
    <source>
        <dbReference type="Proteomes" id="UP000422822"/>
    </source>
</evidence>
<evidence type="ECO:0000256" key="4">
    <source>
        <dbReference type="ARBA" id="ARBA00011738"/>
    </source>
</evidence>
<dbReference type="GO" id="GO:0005737">
    <property type="term" value="C:cytoplasm"/>
    <property type="evidence" value="ECO:0007669"/>
    <property type="project" value="UniProtKB-SubCell"/>
</dbReference>
<feature type="binding site" evidence="15">
    <location>
        <position position="117"/>
    </location>
    <ligand>
        <name>Mg(2+)</name>
        <dbReference type="ChEBI" id="CHEBI:18420"/>
    </ligand>
</feature>
<dbReference type="FunFam" id="1.10.1520.10:FF:000001">
    <property type="entry name" value="Ribonuclease 3"/>
    <property type="match status" value="1"/>
</dbReference>
<dbReference type="GO" id="GO:0003725">
    <property type="term" value="F:double-stranded RNA binding"/>
    <property type="evidence" value="ECO:0007669"/>
    <property type="project" value="TreeGrafter"/>
</dbReference>
<comment type="subunit">
    <text evidence="4 15">Homodimer.</text>
</comment>
<dbReference type="GO" id="GO:0008033">
    <property type="term" value="P:tRNA processing"/>
    <property type="evidence" value="ECO:0007669"/>
    <property type="project" value="UniProtKB-KW"/>
</dbReference>
<evidence type="ECO:0000256" key="2">
    <source>
        <dbReference type="ARBA" id="ARBA00004496"/>
    </source>
</evidence>
<keyword evidence="7 15" id="KW-0507">mRNA processing</keyword>
<dbReference type="CDD" id="cd00593">
    <property type="entry name" value="RIBOc"/>
    <property type="match status" value="1"/>
</dbReference>
<dbReference type="EC" id="3.1.26.3" evidence="15"/>
<dbReference type="SUPFAM" id="SSF69065">
    <property type="entry name" value="RNase III domain-like"/>
    <property type="match status" value="1"/>
</dbReference>
<protein>
    <recommendedName>
        <fullName evidence="15">Ribonuclease 3</fullName>
        <ecNumber evidence="15">3.1.26.3</ecNumber>
    </recommendedName>
    <alternativeName>
        <fullName evidence="15">Ribonuclease III</fullName>
        <shortName evidence="15">RNase III</shortName>
    </alternativeName>
</protein>
<evidence type="ECO:0000256" key="15">
    <source>
        <dbReference type="HAMAP-Rule" id="MF_00104"/>
    </source>
</evidence>
<dbReference type="PANTHER" id="PTHR11207:SF0">
    <property type="entry name" value="RIBONUCLEASE 3"/>
    <property type="match status" value="1"/>
</dbReference>
<dbReference type="Pfam" id="PF14622">
    <property type="entry name" value="Ribonucleas_3_3"/>
    <property type="match status" value="1"/>
</dbReference>
<proteinExistence type="inferred from homology"/>
<feature type="binding site" evidence="15">
    <location>
        <position position="44"/>
    </location>
    <ligand>
        <name>Mg(2+)</name>
        <dbReference type="ChEBI" id="CHEBI:18420"/>
    </ligand>
</feature>
<keyword evidence="11 15" id="KW-0255">Endonuclease</keyword>
<dbReference type="AlphaFoldDB" id="A0AAE6QDY6"/>
<dbReference type="InterPro" id="IPR014720">
    <property type="entry name" value="dsRBD_dom"/>
</dbReference>
<dbReference type="RefSeq" id="WP_158406988.1">
    <property type="nucleotide sequence ID" value="NZ_CP033454.1"/>
</dbReference>